<gene>
    <name evidence="2" type="ORF">CYMTET_16851</name>
</gene>
<feature type="compositionally biased region" description="Polar residues" evidence="1">
    <location>
        <begin position="305"/>
        <end position="321"/>
    </location>
</feature>
<sequence>MAARSLTVRRLLRESDIGAGIHLSEVVCNTPTLATPEVEDPGAAKADDTANHEKFAGKDKDVAKLGKHIVILKTEFSTAGLDLASSEFDNPALEVIPLVVNELVYDTFSEVMVIDSVAEQYFLATDCSTDRDGRRALIDSVKGCVPAGLRVSHQEAYAAFRYPARVDPRPVLAKEHRLVRENRAADWRPTEATRRQQLFDRLDPDFYRASEVVGTATAAAIPTGDDSEAKQLLKIVVDKLRVLEHFIKNQKGGTSALKAATATRGGLNGYHPGLERGGSKQAAFDPDARRAVPRCYRCAKADKGSCTTRTTNDSSAASSEKLTAEMGAPSATEGTVRVTACRTGTRSTPPGNSSVGTLTCVRDVTSPHVPAIRSCTTVSWHHLLLRPRRDARKRE</sequence>
<protein>
    <submittedName>
        <fullName evidence="2">Uncharacterized protein</fullName>
    </submittedName>
</protein>
<evidence type="ECO:0000313" key="2">
    <source>
        <dbReference type="EMBL" id="KAK3275000.1"/>
    </source>
</evidence>
<name>A0AAE0L7X0_9CHLO</name>
<dbReference type="EMBL" id="LGRX02007446">
    <property type="protein sequence ID" value="KAK3275000.1"/>
    <property type="molecule type" value="Genomic_DNA"/>
</dbReference>
<reference evidence="2 3" key="1">
    <citation type="journal article" date="2015" name="Genome Biol. Evol.">
        <title>Comparative Genomics of a Bacterivorous Green Alga Reveals Evolutionary Causalities and Consequences of Phago-Mixotrophic Mode of Nutrition.</title>
        <authorList>
            <person name="Burns J.A."/>
            <person name="Paasch A."/>
            <person name="Narechania A."/>
            <person name="Kim E."/>
        </authorList>
    </citation>
    <scope>NUCLEOTIDE SEQUENCE [LARGE SCALE GENOMIC DNA]</scope>
    <source>
        <strain evidence="2 3">PLY_AMNH</strain>
    </source>
</reference>
<organism evidence="2 3">
    <name type="scientific">Cymbomonas tetramitiformis</name>
    <dbReference type="NCBI Taxonomy" id="36881"/>
    <lineage>
        <taxon>Eukaryota</taxon>
        <taxon>Viridiplantae</taxon>
        <taxon>Chlorophyta</taxon>
        <taxon>Pyramimonadophyceae</taxon>
        <taxon>Pyramimonadales</taxon>
        <taxon>Pyramimonadaceae</taxon>
        <taxon>Cymbomonas</taxon>
    </lineage>
</organism>
<proteinExistence type="predicted"/>
<evidence type="ECO:0000313" key="3">
    <source>
        <dbReference type="Proteomes" id="UP001190700"/>
    </source>
</evidence>
<keyword evidence="3" id="KW-1185">Reference proteome</keyword>
<comment type="caution">
    <text evidence="2">The sequence shown here is derived from an EMBL/GenBank/DDBJ whole genome shotgun (WGS) entry which is preliminary data.</text>
</comment>
<dbReference type="Proteomes" id="UP001190700">
    <property type="component" value="Unassembled WGS sequence"/>
</dbReference>
<feature type="region of interest" description="Disordered" evidence="1">
    <location>
        <begin position="305"/>
        <end position="334"/>
    </location>
</feature>
<evidence type="ECO:0000256" key="1">
    <source>
        <dbReference type="SAM" id="MobiDB-lite"/>
    </source>
</evidence>
<accession>A0AAE0L7X0</accession>
<dbReference type="AlphaFoldDB" id="A0AAE0L7X0"/>